<dbReference type="Pfam" id="PF13505">
    <property type="entry name" value="OMP_b-brl"/>
    <property type="match status" value="1"/>
</dbReference>
<name>A0A1K1V7C3_9GAMM</name>
<dbReference type="InterPro" id="IPR027385">
    <property type="entry name" value="Beta-barrel_OMP"/>
</dbReference>
<feature type="signal peptide" evidence="2">
    <location>
        <begin position="1"/>
        <end position="21"/>
    </location>
</feature>
<evidence type="ECO:0000256" key="1">
    <source>
        <dbReference type="ARBA" id="ARBA00022729"/>
    </source>
</evidence>
<gene>
    <name evidence="4" type="ORF">SAMN02745752_00803</name>
</gene>
<evidence type="ECO:0000259" key="3">
    <source>
        <dbReference type="Pfam" id="PF13505"/>
    </source>
</evidence>
<proteinExistence type="predicted"/>
<dbReference type="InterPro" id="IPR011250">
    <property type="entry name" value="OMP/PagP_B-barrel"/>
</dbReference>
<dbReference type="Gene3D" id="2.40.160.20">
    <property type="match status" value="1"/>
</dbReference>
<evidence type="ECO:0000313" key="5">
    <source>
        <dbReference type="Proteomes" id="UP000182350"/>
    </source>
</evidence>
<evidence type="ECO:0000256" key="2">
    <source>
        <dbReference type="SAM" id="SignalP"/>
    </source>
</evidence>
<dbReference type="RefSeq" id="WP_072325050.1">
    <property type="nucleotide sequence ID" value="NZ_FPJW01000002.1"/>
</dbReference>
<evidence type="ECO:0000313" key="4">
    <source>
        <dbReference type="EMBL" id="SFX20668.1"/>
    </source>
</evidence>
<protein>
    <submittedName>
        <fullName evidence="4">Outer membrane protein beta-barrel domain-containing protein</fullName>
    </submittedName>
</protein>
<sequence length="189" mass="20613">MKKYAIALAFAALPFATTAQALNYNYVEGGLVMYSDIDGEDLTGFGVRASYELEQVDPKAFVYGGYTLMSDNIDVTQLHFGAGYRFEINNQTEAWAGAGFDSTKVKVKISGLGTFSDSDTALALRGGVRHQLTEDTELAATMRIVTGDYDYTGFAFTVRQRLNEQLSLLGEIDSFDGDIGFIAGVHYGF</sequence>
<keyword evidence="1 2" id="KW-0732">Signal</keyword>
<reference evidence="4 5" key="1">
    <citation type="submission" date="2016-11" db="EMBL/GenBank/DDBJ databases">
        <authorList>
            <person name="Jaros S."/>
            <person name="Januszkiewicz K."/>
            <person name="Wedrychowicz H."/>
        </authorList>
    </citation>
    <scope>NUCLEOTIDE SEQUENCE [LARGE SCALE GENOMIC DNA]</scope>
    <source>
        <strain evidence="4 5">DSM 21637</strain>
    </source>
</reference>
<dbReference type="SUPFAM" id="SSF56925">
    <property type="entry name" value="OMPA-like"/>
    <property type="match status" value="1"/>
</dbReference>
<feature type="domain" description="Outer membrane protein beta-barrel" evidence="3">
    <location>
        <begin position="6"/>
        <end position="158"/>
    </location>
</feature>
<accession>A0A1K1V7C3</accession>
<dbReference type="STRING" id="1122209.SAMN02745752_00803"/>
<dbReference type="EMBL" id="FPJW01000002">
    <property type="protein sequence ID" value="SFX20668.1"/>
    <property type="molecule type" value="Genomic_DNA"/>
</dbReference>
<keyword evidence="5" id="KW-1185">Reference proteome</keyword>
<dbReference type="Proteomes" id="UP000182350">
    <property type="component" value="Unassembled WGS sequence"/>
</dbReference>
<dbReference type="AlphaFoldDB" id="A0A1K1V7C3"/>
<feature type="chain" id="PRO_5013018408" evidence="2">
    <location>
        <begin position="22"/>
        <end position="189"/>
    </location>
</feature>
<organism evidence="4 5">
    <name type="scientific">Marinospirillum alkaliphilum DSM 21637</name>
    <dbReference type="NCBI Taxonomy" id="1122209"/>
    <lineage>
        <taxon>Bacteria</taxon>
        <taxon>Pseudomonadati</taxon>
        <taxon>Pseudomonadota</taxon>
        <taxon>Gammaproteobacteria</taxon>
        <taxon>Oceanospirillales</taxon>
        <taxon>Oceanospirillaceae</taxon>
        <taxon>Marinospirillum</taxon>
    </lineage>
</organism>